<name>A0A386ZM65_9NOCA</name>
<evidence type="ECO:0000313" key="3">
    <source>
        <dbReference type="EMBL" id="AYF78546.1"/>
    </source>
</evidence>
<dbReference type="InterPro" id="IPR041413">
    <property type="entry name" value="MLTR_LBD"/>
</dbReference>
<dbReference type="Proteomes" id="UP000267164">
    <property type="component" value="Chromosome"/>
</dbReference>
<keyword evidence="4" id="KW-1185">Reference proteome</keyword>
<feature type="region of interest" description="Disordered" evidence="1">
    <location>
        <begin position="24"/>
        <end position="53"/>
    </location>
</feature>
<dbReference type="InterPro" id="IPR001387">
    <property type="entry name" value="Cro/C1-type_HTH"/>
</dbReference>
<dbReference type="KEGG" id="nyu:D7D52_37315"/>
<dbReference type="CDD" id="cd00093">
    <property type="entry name" value="HTH_XRE"/>
    <property type="match status" value="1"/>
</dbReference>
<dbReference type="Gene3D" id="3.30.450.180">
    <property type="match status" value="1"/>
</dbReference>
<organism evidence="3 4">
    <name type="scientific">Nocardia yunnanensis</name>
    <dbReference type="NCBI Taxonomy" id="2382165"/>
    <lineage>
        <taxon>Bacteria</taxon>
        <taxon>Bacillati</taxon>
        <taxon>Actinomycetota</taxon>
        <taxon>Actinomycetes</taxon>
        <taxon>Mycobacteriales</taxon>
        <taxon>Nocardiaceae</taxon>
        <taxon>Nocardia</taxon>
    </lineage>
</organism>
<gene>
    <name evidence="3" type="ORF">D7D52_37315</name>
</gene>
<dbReference type="SMART" id="SM00530">
    <property type="entry name" value="HTH_XRE"/>
    <property type="match status" value="1"/>
</dbReference>
<protein>
    <submittedName>
        <fullName evidence="3">XRE family transcriptional regulator</fullName>
    </submittedName>
</protein>
<dbReference type="Gene3D" id="1.10.260.40">
    <property type="entry name" value="lambda repressor-like DNA-binding domains"/>
    <property type="match status" value="1"/>
</dbReference>
<evidence type="ECO:0000259" key="2">
    <source>
        <dbReference type="PROSITE" id="PS50943"/>
    </source>
</evidence>
<accession>A0A386ZM65</accession>
<dbReference type="PROSITE" id="PS50943">
    <property type="entry name" value="HTH_CROC1"/>
    <property type="match status" value="1"/>
</dbReference>
<dbReference type="Pfam" id="PF01381">
    <property type="entry name" value="HTH_3"/>
    <property type="match status" value="1"/>
</dbReference>
<dbReference type="AlphaFoldDB" id="A0A386ZM65"/>
<proteinExistence type="predicted"/>
<sequence length="244" mass="27164">MPGVRWARVRLSERLAVQIAAPSLPDPDHRSLSRTTLRPLAPAAPRRRSGRSSWGYDRPEVGVYLRRRREALGLTQEEVAVAALTTLSSLRKWEAGLRKPSTESLTVWCRALDLPDWTLRKITSLVLNGMDTLQVNTLPPVISDDDLDHLEMIASPAYYLGFPDMDVLAANSAARELTPCLVPAEPGSRPTNVVEWIMTKPARDNIVNWQAVAARTVHMLRVMGPGLVPQERLEGLPRDQLTRG</sequence>
<dbReference type="GO" id="GO:0003677">
    <property type="term" value="F:DNA binding"/>
    <property type="evidence" value="ECO:0007669"/>
    <property type="project" value="InterPro"/>
</dbReference>
<dbReference type="OrthoDB" id="4523136at2"/>
<evidence type="ECO:0000313" key="4">
    <source>
        <dbReference type="Proteomes" id="UP000267164"/>
    </source>
</evidence>
<evidence type="ECO:0000256" key="1">
    <source>
        <dbReference type="SAM" id="MobiDB-lite"/>
    </source>
</evidence>
<reference evidence="3 4" key="1">
    <citation type="submission" date="2018-09" db="EMBL/GenBank/DDBJ databases">
        <title>Nocardia yunnanensis sp. nov., an actinomycete isolated from a soil sample.</title>
        <authorList>
            <person name="Zhang J."/>
        </authorList>
    </citation>
    <scope>NUCLEOTIDE SEQUENCE [LARGE SCALE GENOMIC DNA]</scope>
    <source>
        <strain evidence="3 4">CFHS0054</strain>
    </source>
</reference>
<dbReference type="Pfam" id="PF17765">
    <property type="entry name" value="MLTR_LBD"/>
    <property type="match status" value="1"/>
</dbReference>
<dbReference type="InterPro" id="IPR010982">
    <property type="entry name" value="Lambda_DNA-bd_dom_sf"/>
</dbReference>
<dbReference type="PANTHER" id="PTHR35010">
    <property type="entry name" value="BLL4672 PROTEIN-RELATED"/>
    <property type="match status" value="1"/>
</dbReference>
<dbReference type="EMBL" id="CP032568">
    <property type="protein sequence ID" value="AYF78546.1"/>
    <property type="molecule type" value="Genomic_DNA"/>
</dbReference>
<dbReference type="SUPFAM" id="SSF47413">
    <property type="entry name" value="lambda repressor-like DNA-binding domains"/>
    <property type="match status" value="1"/>
</dbReference>
<feature type="compositionally biased region" description="Low complexity" evidence="1">
    <location>
        <begin position="34"/>
        <end position="44"/>
    </location>
</feature>
<feature type="domain" description="HTH cro/C1-type" evidence="2">
    <location>
        <begin position="65"/>
        <end position="119"/>
    </location>
</feature>
<dbReference type="PANTHER" id="PTHR35010:SF2">
    <property type="entry name" value="BLL4672 PROTEIN"/>
    <property type="match status" value="1"/>
</dbReference>